<dbReference type="Proteomes" id="UP000054928">
    <property type="component" value="Unassembled WGS sequence"/>
</dbReference>
<feature type="compositionally biased region" description="Basic and acidic residues" evidence="1">
    <location>
        <begin position="44"/>
        <end position="53"/>
    </location>
</feature>
<dbReference type="AlphaFoldDB" id="A0A0P1AQP6"/>
<organism evidence="2 3">
    <name type="scientific">Plasmopara halstedii</name>
    <name type="common">Downy mildew of sunflower</name>
    <dbReference type="NCBI Taxonomy" id="4781"/>
    <lineage>
        <taxon>Eukaryota</taxon>
        <taxon>Sar</taxon>
        <taxon>Stramenopiles</taxon>
        <taxon>Oomycota</taxon>
        <taxon>Peronosporomycetes</taxon>
        <taxon>Peronosporales</taxon>
        <taxon>Peronosporaceae</taxon>
        <taxon>Plasmopara</taxon>
    </lineage>
</organism>
<accession>A0A0P1AQP6</accession>
<sequence>MSKISNTLTDKKMFSDAVTLVEYDEDWARIQQESRIESIEFRWDRGGHERRSQVPEANTSEQNRPESNCGESGLADEKLDRCGTCKLKPTEFG</sequence>
<name>A0A0P1AQP6_PLAHL</name>
<evidence type="ECO:0000313" key="2">
    <source>
        <dbReference type="EMBL" id="CEG43898.1"/>
    </source>
</evidence>
<evidence type="ECO:0000256" key="1">
    <source>
        <dbReference type="SAM" id="MobiDB-lite"/>
    </source>
</evidence>
<dbReference type="EMBL" id="CCYD01000810">
    <property type="protein sequence ID" value="CEG43898.1"/>
    <property type="molecule type" value="Genomic_DNA"/>
</dbReference>
<dbReference type="RefSeq" id="XP_024580267.1">
    <property type="nucleotide sequence ID" value="XM_024729940.2"/>
</dbReference>
<protein>
    <submittedName>
        <fullName evidence="2">Uncharacterized protein</fullName>
    </submittedName>
</protein>
<feature type="region of interest" description="Disordered" evidence="1">
    <location>
        <begin position="44"/>
        <end position="76"/>
    </location>
</feature>
<reference evidence="3" key="1">
    <citation type="submission" date="2014-09" db="EMBL/GenBank/DDBJ databases">
        <authorList>
            <person name="Sharma Rahul"/>
            <person name="Thines Marco"/>
        </authorList>
    </citation>
    <scope>NUCLEOTIDE SEQUENCE [LARGE SCALE GENOMIC DNA]</scope>
</reference>
<keyword evidence="3" id="KW-1185">Reference proteome</keyword>
<proteinExistence type="predicted"/>
<feature type="compositionally biased region" description="Polar residues" evidence="1">
    <location>
        <begin position="55"/>
        <end position="70"/>
    </location>
</feature>
<dbReference type="GeneID" id="36409800"/>
<evidence type="ECO:0000313" key="3">
    <source>
        <dbReference type="Proteomes" id="UP000054928"/>
    </source>
</evidence>